<evidence type="ECO:0000313" key="2">
    <source>
        <dbReference type="Proteomes" id="UP000075430"/>
    </source>
</evidence>
<dbReference type="STRING" id="1793963.AXI58_05115"/>
<name>A0A150F2E8_9BACI</name>
<dbReference type="OrthoDB" id="2045100at2"/>
<dbReference type="AlphaFoldDB" id="A0A150F2E8"/>
<organism evidence="1 2">
    <name type="scientific">Bacillus nakamurai</name>
    <dbReference type="NCBI Taxonomy" id="1793963"/>
    <lineage>
        <taxon>Bacteria</taxon>
        <taxon>Bacillati</taxon>
        <taxon>Bacillota</taxon>
        <taxon>Bacilli</taxon>
        <taxon>Bacillales</taxon>
        <taxon>Bacillaceae</taxon>
        <taxon>Bacillus</taxon>
    </lineage>
</organism>
<dbReference type="SUPFAM" id="SSF160631">
    <property type="entry name" value="SMI1/KNR4-like"/>
    <property type="match status" value="1"/>
</dbReference>
<dbReference type="RefSeq" id="WP_061523293.1">
    <property type="nucleotide sequence ID" value="NZ_JARLZY010000012.1"/>
</dbReference>
<comment type="caution">
    <text evidence="1">The sequence shown here is derived from an EMBL/GenBank/DDBJ whole genome shotgun (WGS) entry which is preliminary data.</text>
</comment>
<sequence>MTEEEIKAAETSLGASFPEAYKSLLYKKNPAEIGEWLFYPVQEQHRLQKTWDDVIRQNSVCREERMPADLIVIADNGTGDKLCLKKADGFMEETVYLWDHETAGVKMCADSLGELIENEEE</sequence>
<protein>
    <submittedName>
        <fullName evidence="1">SMI1 / KNR4 family protein</fullName>
    </submittedName>
</protein>
<gene>
    <name evidence="1" type="ORF">AXI58_05115</name>
</gene>
<dbReference type="EMBL" id="LSBA01000039">
    <property type="protein sequence ID" value="KXZ13064.1"/>
    <property type="molecule type" value="Genomic_DNA"/>
</dbReference>
<dbReference type="Pfam" id="PF14567">
    <property type="entry name" value="SUKH_5"/>
    <property type="match status" value="1"/>
</dbReference>
<proteinExistence type="predicted"/>
<dbReference type="InterPro" id="IPR037883">
    <property type="entry name" value="Knr4/Smi1-like_sf"/>
</dbReference>
<keyword evidence="2" id="KW-1185">Reference proteome</keyword>
<evidence type="ECO:0000313" key="1">
    <source>
        <dbReference type="EMBL" id="KXZ13064.1"/>
    </source>
</evidence>
<reference evidence="2" key="1">
    <citation type="submission" date="2016-02" db="EMBL/GenBank/DDBJ databases">
        <authorList>
            <person name="Dunlap C."/>
        </authorList>
    </citation>
    <scope>NUCLEOTIDE SEQUENCE [LARGE SCALE GENOMIC DNA]</scope>
    <source>
        <strain evidence="2">NRRL B-41092</strain>
    </source>
</reference>
<accession>A0A150F2E8</accession>
<dbReference type="Gene3D" id="3.40.1580.10">
    <property type="entry name" value="SMI1/KNR4-like"/>
    <property type="match status" value="1"/>
</dbReference>
<dbReference type="Proteomes" id="UP000075430">
    <property type="component" value="Unassembled WGS sequence"/>
</dbReference>